<dbReference type="FunFam" id="3.20.20.70:FF:000022">
    <property type="entry name" value="3-keto-L-gulonate-6-phosphate decarboxylase UlaD"/>
    <property type="match status" value="1"/>
</dbReference>
<name>A0A3R9QRF2_9CREN</name>
<sequence>MHMPLEVFLSLDLIHLEEALDIAEKARSAGFRCFEAGTPLIKSEGMRSVKLLRGRFPEAIIFADTKTMDTGYLEAMLAFSSGADIMSVMAVAPDETIREAVRRAREDGKEVIADTLGIRDPETRIGRLIELDVDRICLHKGVDEGIFSEFDVLEKIRGHGIKIGIAGGIDATTIRDVAKKVDFVMVGRAVTKASDPRRAAEEILSAIKV</sequence>
<dbReference type="Proteomes" id="UP000278149">
    <property type="component" value="Unassembled WGS sequence"/>
</dbReference>
<dbReference type="GO" id="GO:0019854">
    <property type="term" value="P:L-ascorbic acid catabolic process"/>
    <property type="evidence" value="ECO:0007669"/>
    <property type="project" value="TreeGrafter"/>
</dbReference>
<evidence type="ECO:0000256" key="1">
    <source>
        <dbReference type="ARBA" id="ARBA00023239"/>
    </source>
</evidence>
<accession>A0A3R9QRF2</accession>
<gene>
    <name evidence="4" type="ORF">D9Q81_03615</name>
</gene>
<proteinExistence type="predicted"/>
<dbReference type="GO" id="GO:0006207">
    <property type="term" value="P:'de novo' pyrimidine nucleobase biosynthetic process"/>
    <property type="evidence" value="ECO:0007669"/>
    <property type="project" value="InterPro"/>
</dbReference>
<dbReference type="SMART" id="SM00934">
    <property type="entry name" value="OMPdecase"/>
    <property type="match status" value="1"/>
</dbReference>
<dbReference type="PANTHER" id="PTHR35039:SF3">
    <property type="entry name" value="3-KETO-L-GULONATE-6-PHOSPHATE DECARBOXYLASE SGBH-RELATED"/>
    <property type="match status" value="1"/>
</dbReference>
<evidence type="ECO:0000259" key="3">
    <source>
        <dbReference type="SMART" id="SM00934"/>
    </source>
</evidence>
<evidence type="ECO:0000313" key="5">
    <source>
        <dbReference type="Proteomes" id="UP000278149"/>
    </source>
</evidence>
<keyword evidence="1" id="KW-0456">Lyase</keyword>
<dbReference type="EMBL" id="RCOR01000018">
    <property type="protein sequence ID" value="RSN69696.1"/>
    <property type="molecule type" value="Genomic_DNA"/>
</dbReference>
<dbReference type="GO" id="GO:0004590">
    <property type="term" value="F:orotidine-5'-phosphate decarboxylase activity"/>
    <property type="evidence" value="ECO:0007669"/>
    <property type="project" value="InterPro"/>
</dbReference>
<comment type="caution">
    <text evidence="4">The sequence shown here is derived from an EMBL/GenBank/DDBJ whole genome shotgun (WGS) entry which is preliminary data.</text>
</comment>
<protein>
    <recommendedName>
        <fullName evidence="3">Orotidine 5'-phosphate decarboxylase domain-containing protein</fullName>
    </recommendedName>
</protein>
<dbReference type="SUPFAM" id="SSF51366">
    <property type="entry name" value="Ribulose-phoshate binding barrel"/>
    <property type="match status" value="1"/>
</dbReference>
<evidence type="ECO:0000256" key="2">
    <source>
        <dbReference type="ARBA" id="ARBA00023277"/>
    </source>
</evidence>
<dbReference type="AlphaFoldDB" id="A0A3R9QRF2"/>
<keyword evidence="2" id="KW-0119">Carbohydrate metabolism</keyword>
<reference evidence="4 5" key="1">
    <citation type="submission" date="2018-10" db="EMBL/GenBank/DDBJ databases">
        <title>Co-occurring genomic capacity for anaerobic methane metabolism and dissimilatory sulfite reduction discovered in the Korarchaeota.</title>
        <authorList>
            <person name="Mckay L.J."/>
            <person name="Dlakic M."/>
            <person name="Fields M.W."/>
            <person name="Delmont T.O."/>
            <person name="Eren A.M."/>
            <person name="Jay Z.J."/>
            <person name="Klingelsmith K.B."/>
            <person name="Rusch D.B."/>
            <person name="Inskeep W.P."/>
        </authorList>
    </citation>
    <scope>NUCLEOTIDE SEQUENCE [LARGE SCALE GENOMIC DNA]</scope>
    <source>
        <strain evidence="4 5">WS</strain>
    </source>
</reference>
<organism evidence="4 5">
    <name type="scientific">Candidatus Korarchaeum cryptofilum</name>
    <dbReference type="NCBI Taxonomy" id="498846"/>
    <lineage>
        <taxon>Archaea</taxon>
        <taxon>Thermoproteota</taxon>
        <taxon>Candidatus Korarchaeia</taxon>
        <taxon>Candidatus Korarchaeales</taxon>
        <taxon>Candidatus Korarchaeaceae</taxon>
        <taxon>Candidatus Korarchaeum</taxon>
    </lineage>
</organism>
<dbReference type="InterPro" id="IPR011060">
    <property type="entry name" value="RibuloseP-bd_barrel"/>
</dbReference>
<dbReference type="PANTHER" id="PTHR35039">
    <property type="entry name" value="3-KETO-L-GULONATE-6-PHOSPHATE DECARBOXYLASE SGBH-RELATED"/>
    <property type="match status" value="1"/>
</dbReference>
<dbReference type="GO" id="GO:0033982">
    <property type="term" value="F:3-dehydro-L-gulonate-6-phosphate decarboxylase activity"/>
    <property type="evidence" value="ECO:0007669"/>
    <property type="project" value="TreeGrafter"/>
</dbReference>
<dbReference type="InterPro" id="IPR013785">
    <property type="entry name" value="Aldolase_TIM"/>
</dbReference>
<dbReference type="Gene3D" id="3.20.20.70">
    <property type="entry name" value="Aldolase class I"/>
    <property type="match status" value="1"/>
</dbReference>
<evidence type="ECO:0000313" key="4">
    <source>
        <dbReference type="EMBL" id="RSN69696.1"/>
    </source>
</evidence>
<dbReference type="Pfam" id="PF00215">
    <property type="entry name" value="OMPdecase"/>
    <property type="match status" value="1"/>
</dbReference>
<feature type="domain" description="Orotidine 5'-phosphate decarboxylase" evidence="3">
    <location>
        <begin position="6"/>
        <end position="203"/>
    </location>
</feature>
<dbReference type="InterPro" id="IPR001754">
    <property type="entry name" value="OMPdeCOase_dom"/>
</dbReference>